<accession>A0A9Q1N100</accession>
<keyword evidence="2" id="KW-1185">Reference proteome</keyword>
<dbReference type="Proteomes" id="UP001152561">
    <property type="component" value="Unassembled WGS sequence"/>
</dbReference>
<evidence type="ECO:0000313" key="2">
    <source>
        <dbReference type="Proteomes" id="UP001152561"/>
    </source>
</evidence>
<evidence type="ECO:0000313" key="1">
    <source>
        <dbReference type="EMBL" id="KAJ8570503.1"/>
    </source>
</evidence>
<reference evidence="2" key="1">
    <citation type="journal article" date="2023" name="Proc. Natl. Acad. Sci. U.S.A.">
        <title>Genomic and structural basis for evolution of tropane alkaloid biosynthesis.</title>
        <authorList>
            <person name="Wanga Y.-J."/>
            <person name="Taina T."/>
            <person name="Yua J.-Y."/>
            <person name="Lia J."/>
            <person name="Xua B."/>
            <person name="Chenc J."/>
            <person name="D'Auriad J.C."/>
            <person name="Huanga J.-P."/>
            <person name="Huanga S.-X."/>
        </authorList>
    </citation>
    <scope>NUCLEOTIDE SEQUENCE [LARGE SCALE GENOMIC DNA]</scope>
    <source>
        <strain evidence="2">cv. KIB-2019</strain>
    </source>
</reference>
<dbReference type="EMBL" id="JAJAGQ010000002">
    <property type="protein sequence ID" value="KAJ8570503.1"/>
    <property type="molecule type" value="Genomic_DNA"/>
</dbReference>
<name>A0A9Q1N100_9SOLA</name>
<sequence>MAKEPKALDGDMLAQFLELTSMRQEAVLALPLGAQNTIMFNSKQSPAPITVNQVVRLLEHVHYALN</sequence>
<dbReference type="AlphaFoldDB" id="A0A9Q1N100"/>
<comment type="caution">
    <text evidence="1">The sequence shown here is derived from an EMBL/GenBank/DDBJ whole genome shotgun (WGS) entry which is preliminary data.</text>
</comment>
<protein>
    <submittedName>
        <fullName evidence="1">Uncharacterized protein</fullName>
    </submittedName>
</protein>
<proteinExistence type="predicted"/>
<dbReference type="OrthoDB" id="1700167at2759"/>
<organism evidence="1 2">
    <name type="scientific">Anisodus acutangulus</name>
    <dbReference type="NCBI Taxonomy" id="402998"/>
    <lineage>
        <taxon>Eukaryota</taxon>
        <taxon>Viridiplantae</taxon>
        <taxon>Streptophyta</taxon>
        <taxon>Embryophyta</taxon>
        <taxon>Tracheophyta</taxon>
        <taxon>Spermatophyta</taxon>
        <taxon>Magnoliopsida</taxon>
        <taxon>eudicotyledons</taxon>
        <taxon>Gunneridae</taxon>
        <taxon>Pentapetalae</taxon>
        <taxon>asterids</taxon>
        <taxon>lamiids</taxon>
        <taxon>Solanales</taxon>
        <taxon>Solanaceae</taxon>
        <taxon>Solanoideae</taxon>
        <taxon>Hyoscyameae</taxon>
        <taxon>Anisodus</taxon>
    </lineage>
</organism>
<gene>
    <name evidence="1" type="ORF">K7X08_037475</name>
</gene>